<evidence type="ECO:0000313" key="2">
    <source>
        <dbReference type="EMBL" id="BDX03150.1"/>
    </source>
</evidence>
<accession>A0ABM8FFJ0</accession>
<sequence>MAYRNGTYVAFHAGGTTDPTKSDIKYYNTMKMWDASKHIEFSLCNSHEKTSSVRDSSKKETLKRSLITRLRNSKQFLLILTKTTKNDTDWVPFEIAYAVDNCELPLILAYPDYDSIMAPDELSDYWPPALKTRIENGSARAIHIPFRKAPVLDALSQFDITNKNYPTNGYGYYTREAHQEWGLV</sequence>
<dbReference type="Gene3D" id="3.40.50.11200">
    <property type="match status" value="1"/>
</dbReference>
<reference evidence="2 3" key="1">
    <citation type="submission" date="2023-01" db="EMBL/GenBank/DDBJ databases">
        <title>Complete genome sequence of Marinomonas pontica strain 200518_36.</title>
        <authorList>
            <person name="Ueki S."/>
            <person name="Gajardo G."/>
            <person name="Maruyama F."/>
        </authorList>
    </citation>
    <scope>NUCLEOTIDE SEQUENCE [LARGE SCALE GENOMIC DNA]</scope>
    <source>
        <strain evidence="2 3">200518_36</strain>
    </source>
</reference>
<dbReference type="EMBL" id="AP027271">
    <property type="protein sequence ID" value="BDX03150.1"/>
    <property type="molecule type" value="Genomic_DNA"/>
</dbReference>
<keyword evidence="3" id="KW-1185">Reference proteome</keyword>
<dbReference type="RefSeq" id="WP_338267428.1">
    <property type="nucleotide sequence ID" value="NZ_AP027271.1"/>
</dbReference>
<evidence type="ECO:0000313" key="3">
    <source>
        <dbReference type="Proteomes" id="UP001307608"/>
    </source>
</evidence>
<protein>
    <recommendedName>
        <fullName evidence="1">Thoeris protein ThsB TIR-like domain-containing protein</fullName>
    </recommendedName>
</protein>
<feature type="domain" description="Thoeris protein ThsB TIR-like" evidence="1">
    <location>
        <begin position="8"/>
        <end position="114"/>
    </location>
</feature>
<proteinExistence type="predicted"/>
<dbReference type="Pfam" id="PF08937">
    <property type="entry name" value="ThsB_TIR"/>
    <property type="match status" value="1"/>
</dbReference>
<evidence type="ECO:0000259" key="1">
    <source>
        <dbReference type="Pfam" id="PF08937"/>
    </source>
</evidence>
<gene>
    <name evidence="2" type="ORF">MACH16_18980</name>
</gene>
<name>A0ABM8FFJ0_9GAMM</name>
<dbReference type="InterPro" id="IPR015032">
    <property type="entry name" value="ThsB__TIR-like_domain"/>
</dbReference>
<organism evidence="2 3">
    <name type="scientific">Marinomonas pontica</name>
    <dbReference type="NCBI Taxonomy" id="264739"/>
    <lineage>
        <taxon>Bacteria</taxon>
        <taxon>Pseudomonadati</taxon>
        <taxon>Pseudomonadota</taxon>
        <taxon>Gammaproteobacteria</taxon>
        <taxon>Oceanospirillales</taxon>
        <taxon>Oceanospirillaceae</taxon>
        <taxon>Marinomonas</taxon>
    </lineage>
</organism>
<dbReference type="Proteomes" id="UP001307608">
    <property type="component" value="Chromosome"/>
</dbReference>